<dbReference type="GO" id="GO:0043113">
    <property type="term" value="P:receptor clustering"/>
    <property type="evidence" value="ECO:0007669"/>
    <property type="project" value="TreeGrafter"/>
</dbReference>
<dbReference type="SUPFAM" id="SSF50156">
    <property type="entry name" value="PDZ domain-like"/>
    <property type="match status" value="4"/>
</dbReference>
<keyword evidence="5" id="KW-0217">Developmental protein</keyword>
<evidence type="ECO:0000313" key="24">
    <source>
        <dbReference type="Ensembl" id="ENSAOCP00000006479.2"/>
    </source>
</evidence>
<dbReference type="InterPro" id="IPR001611">
    <property type="entry name" value="Leu-rich_rpt"/>
</dbReference>
<dbReference type="Pfam" id="PF00595">
    <property type="entry name" value="PDZ"/>
    <property type="match status" value="4"/>
</dbReference>
<evidence type="ECO:0000256" key="6">
    <source>
        <dbReference type="ARBA" id="ARBA00022475"/>
    </source>
</evidence>
<dbReference type="GO" id="GO:0098968">
    <property type="term" value="P:neurotransmitter receptor transport postsynaptic membrane to endosome"/>
    <property type="evidence" value="ECO:0007669"/>
    <property type="project" value="TreeGrafter"/>
</dbReference>
<dbReference type="Pfam" id="PF13855">
    <property type="entry name" value="LRR_8"/>
    <property type="match status" value="2"/>
</dbReference>
<proteinExistence type="predicted"/>
<feature type="region of interest" description="Disordered" evidence="22">
    <location>
        <begin position="1365"/>
        <end position="1417"/>
    </location>
</feature>
<dbReference type="FunFam" id="2.30.42.10:FF:000041">
    <property type="entry name" value="protein scribble homolog isoform X1"/>
    <property type="match status" value="1"/>
</dbReference>
<evidence type="ECO:0000313" key="25">
    <source>
        <dbReference type="Proteomes" id="UP001501940"/>
    </source>
</evidence>
<feature type="domain" description="PDZ" evidence="23">
    <location>
        <begin position="770"/>
        <end position="858"/>
    </location>
</feature>
<dbReference type="InterPro" id="IPR032675">
    <property type="entry name" value="LRR_dom_sf"/>
</dbReference>
<dbReference type="SMART" id="SM00364">
    <property type="entry name" value="LRR_BAC"/>
    <property type="match status" value="8"/>
</dbReference>
<dbReference type="GO" id="GO:0098793">
    <property type="term" value="C:presynapse"/>
    <property type="evidence" value="ECO:0007669"/>
    <property type="project" value="UniProtKB-SubCell"/>
</dbReference>
<dbReference type="InterPro" id="IPR050614">
    <property type="entry name" value="Synaptic_Scaffolding_LAP-MAGUK"/>
</dbReference>
<feature type="domain" description="PDZ" evidence="23">
    <location>
        <begin position="909"/>
        <end position="998"/>
    </location>
</feature>
<dbReference type="SUPFAM" id="SSF52047">
    <property type="entry name" value="RNI-like"/>
    <property type="match status" value="1"/>
</dbReference>
<gene>
    <name evidence="24" type="primary">SCRIB</name>
</gene>
<feature type="compositionally biased region" description="Acidic residues" evidence="22">
    <location>
        <begin position="514"/>
        <end position="529"/>
    </location>
</feature>
<evidence type="ECO:0000256" key="20">
    <source>
        <dbReference type="ARBA" id="ARBA00034110"/>
    </source>
</evidence>
<keyword evidence="18" id="KW-0449">Lipoprotein</keyword>
<dbReference type="InterPro" id="IPR036034">
    <property type="entry name" value="PDZ_sf"/>
</dbReference>
<accession>A0A3Q1B112</accession>
<evidence type="ECO:0000256" key="8">
    <source>
        <dbReference type="ARBA" id="ARBA00022553"/>
    </source>
</evidence>
<evidence type="ECO:0000256" key="4">
    <source>
        <dbReference type="ARBA" id="ARBA00004536"/>
    </source>
</evidence>
<keyword evidence="25" id="KW-1185">Reference proteome</keyword>
<keyword evidence="9" id="KW-0433">Leucine-rich repeat</keyword>
<evidence type="ECO:0000256" key="17">
    <source>
        <dbReference type="ARBA" id="ARBA00023273"/>
    </source>
</evidence>
<dbReference type="CDD" id="cd06702">
    <property type="entry name" value="PDZ3_Scribble-like"/>
    <property type="match status" value="1"/>
</dbReference>
<reference evidence="24" key="3">
    <citation type="submission" date="2025-09" db="UniProtKB">
        <authorList>
            <consortium name="Ensembl"/>
        </authorList>
    </citation>
    <scope>IDENTIFICATION</scope>
</reference>
<reference evidence="24" key="2">
    <citation type="submission" date="2025-08" db="UniProtKB">
        <authorList>
            <consortium name="Ensembl"/>
        </authorList>
    </citation>
    <scope>IDENTIFICATION</scope>
</reference>
<dbReference type="GeneTree" id="ENSGT00940000154025"/>
<organism evidence="24 25">
    <name type="scientific">Amphiprion ocellaris</name>
    <name type="common">Clown anemonefish</name>
    <dbReference type="NCBI Taxonomy" id="80972"/>
    <lineage>
        <taxon>Eukaryota</taxon>
        <taxon>Metazoa</taxon>
        <taxon>Chordata</taxon>
        <taxon>Craniata</taxon>
        <taxon>Vertebrata</taxon>
        <taxon>Euteleostomi</taxon>
        <taxon>Actinopterygii</taxon>
        <taxon>Neopterygii</taxon>
        <taxon>Teleostei</taxon>
        <taxon>Neoteleostei</taxon>
        <taxon>Acanthomorphata</taxon>
        <taxon>Ovalentaria</taxon>
        <taxon>Pomacentridae</taxon>
        <taxon>Amphiprion</taxon>
    </lineage>
</organism>
<evidence type="ECO:0000256" key="12">
    <source>
        <dbReference type="ARBA" id="ARBA00022949"/>
    </source>
</evidence>
<dbReference type="GO" id="GO:0019901">
    <property type="term" value="F:protein kinase binding"/>
    <property type="evidence" value="ECO:0007669"/>
    <property type="project" value="TreeGrafter"/>
</dbReference>
<evidence type="ECO:0000256" key="2">
    <source>
        <dbReference type="ARBA" id="ARBA00004496"/>
    </source>
</evidence>
<dbReference type="Pfam" id="PF00560">
    <property type="entry name" value="LRR_1"/>
    <property type="match status" value="1"/>
</dbReference>
<dbReference type="PANTHER" id="PTHR23119:SF57">
    <property type="entry name" value="PROTEIN SCRIBBLE HOMOLOG"/>
    <property type="match status" value="1"/>
</dbReference>
<dbReference type="FunFam" id="3.80.10.10:FF:000036">
    <property type="entry name" value="protein scribble homolog isoform X1"/>
    <property type="match status" value="1"/>
</dbReference>
<evidence type="ECO:0000256" key="3">
    <source>
        <dbReference type="ARBA" id="ARBA00004510"/>
    </source>
</evidence>
<evidence type="ECO:0000256" key="11">
    <source>
        <dbReference type="ARBA" id="ARBA00022782"/>
    </source>
</evidence>
<dbReference type="GO" id="GO:0030027">
    <property type="term" value="C:lamellipodium"/>
    <property type="evidence" value="ECO:0007669"/>
    <property type="project" value="UniProtKB-SubCell"/>
</dbReference>
<dbReference type="Gene3D" id="2.30.42.10">
    <property type="match status" value="4"/>
</dbReference>
<feature type="domain" description="PDZ" evidence="23">
    <location>
        <begin position="1005"/>
        <end position="1093"/>
    </location>
</feature>
<evidence type="ECO:0000256" key="21">
    <source>
        <dbReference type="ARBA" id="ARBA00072775"/>
    </source>
</evidence>
<keyword evidence="13" id="KW-0770">Synapse</keyword>
<dbReference type="CDD" id="cd06703">
    <property type="entry name" value="PDZ2_Scribble-like"/>
    <property type="match status" value="1"/>
</dbReference>
<feature type="region of interest" description="Disordered" evidence="22">
    <location>
        <begin position="1211"/>
        <end position="1231"/>
    </location>
</feature>
<dbReference type="GO" id="GO:0005912">
    <property type="term" value="C:adherens junction"/>
    <property type="evidence" value="ECO:0007669"/>
    <property type="project" value="UniProtKB-SubCell"/>
</dbReference>
<evidence type="ECO:0000256" key="18">
    <source>
        <dbReference type="ARBA" id="ARBA00023288"/>
    </source>
</evidence>
<feature type="compositionally biased region" description="Acidic residues" evidence="22">
    <location>
        <begin position="580"/>
        <end position="590"/>
    </location>
</feature>
<feature type="region of interest" description="Disordered" evidence="22">
    <location>
        <begin position="506"/>
        <end position="538"/>
    </location>
</feature>
<keyword evidence="14" id="KW-0175">Coiled coil</keyword>
<dbReference type="GO" id="GO:0045211">
    <property type="term" value="C:postsynaptic membrane"/>
    <property type="evidence" value="ECO:0007669"/>
    <property type="project" value="TreeGrafter"/>
</dbReference>
<dbReference type="SMART" id="SM00369">
    <property type="entry name" value="LRR_TYP"/>
    <property type="match status" value="11"/>
</dbReference>
<reference evidence="24 25" key="1">
    <citation type="submission" date="2022-01" db="EMBL/GenBank/DDBJ databases">
        <title>A chromosome-scale genome assembly of the false clownfish, Amphiprion ocellaris.</title>
        <authorList>
            <person name="Ryu T."/>
        </authorList>
    </citation>
    <scope>NUCLEOTIDE SEQUENCE [LARGE SCALE GENOMIC DNA]</scope>
</reference>
<keyword evidence="10" id="KW-0677">Repeat</keyword>
<dbReference type="Gene3D" id="3.80.10.10">
    <property type="entry name" value="Ribonuclease Inhibitor"/>
    <property type="match status" value="4"/>
</dbReference>
<keyword evidence="16" id="KW-0564">Palmitate</keyword>
<dbReference type="FunFam" id="2.30.42.10:FF:000074">
    <property type="entry name" value="protein scribble homolog isoform X2"/>
    <property type="match status" value="1"/>
</dbReference>
<keyword evidence="8" id="KW-0597">Phosphoprotein</keyword>
<comment type="subcellular location">
    <subcellularLocation>
        <location evidence="4">Cell junction</location>
        <location evidence="4">Adherens junction</location>
    </subcellularLocation>
    <subcellularLocation>
        <location evidence="1">Cell membrane</location>
        <topology evidence="1">Peripheral membrane protein</topology>
    </subcellularLocation>
    <subcellularLocation>
        <location evidence="3">Cell projection</location>
        <location evidence="3">Lamellipodium</location>
    </subcellularLocation>
    <subcellularLocation>
        <location evidence="2">Cytoplasm</location>
    </subcellularLocation>
    <subcellularLocation>
        <location evidence="20">Postsynapse</location>
    </subcellularLocation>
    <subcellularLocation>
        <location evidence="19">Presynapse</location>
    </subcellularLocation>
</comment>
<dbReference type="PROSITE" id="PS50106">
    <property type="entry name" value="PDZ"/>
    <property type="match status" value="4"/>
</dbReference>
<keyword evidence="17" id="KW-0966">Cell projection</keyword>
<evidence type="ECO:0000256" key="7">
    <source>
        <dbReference type="ARBA" id="ARBA00022490"/>
    </source>
</evidence>
<dbReference type="FunFam" id="2.30.42.10:FF:000114">
    <property type="entry name" value="protein scribble homolog isoform X1"/>
    <property type="match status" value="1"/>
</dbReference>
<feature type="region of interest" description="Disordered" evidence="22">
    <location>
        <begin position="855"/>
        <end position="893"/>
    </location>
</feature>
<dbReference type="GO" id="GO:0014069">
    <property type="term" value="C:postsynaptic density"/>
    <property type="evidence" value="ECO:0007669"/>
    <property type="project" value="TreeGrafter"/>
</dbReference>
<dbReference type="InterPro" id="IPR003591">
    <property type="entry name" value="Leu-rich_rpt_typical-subtyp"/>
</dbReference>
<evidence type="ECO:0000256" key="5">
    <source>
        <dbReference type="ARBA" id="ARBA00022473"/>
    </source>
</evidence>
<dbReference type="Proteomes" id="UP001501940">
    <property type="component" value="Chromosome 22"/>
</dbReference>
<dbReference type="InterPro" id="IPR001478">
    <property type="entry name" value="PDZ"/>
</dbReference>
<dbReference type="FunFam" id="3.80.10.10:FF:000072">
    <property type="entry name" value="protein scribble homolog isoform X1"/>
    <property type="match status" value="1"/>
</dbReference>
<dbReference type="Ensembl" id="ENSAOCT00000004535.2">
    <property type="protein sequence ID" value="ENSAOCP00000006479.2"/>
    <property type="gene ID" value="ENSAOCG00000010398.2"/>
</dbReference>
<evidence type="ECO:0000256" key="15">
    <source>
        <dbReference type="ARBA" id="ARBA00023136"/>
    </source>
</evidence>
<evidence type="ECO:0000256" key="14">
    <source>
        <dbReference type="ARBA" id="ARBA00023054"/>
    </source>
</evidence>
<dbReference type="GO" id="GO:0045197">
    <property type="term" value="P:establishment or maintenance of epithelial cell apical/basal polarity"/>
    <property type="evidence" value="ECO:0007669"/>
    <property type="project" value="TreeGrafter"/>
</dbReference>
<feature type="compositionally biased region" description="Basic and acidic residues" evidence="22">
    <location>
        <begin position="1366"/>
        <end position="1375"/>
    </location>
</feature>
<dbReference type="CDD" id="cd06701">
    <property type="entry name" value="PDZ4_Scribble-like"/>
    <property type="match status" value="1"/>
</dbReference>
<sequence length="1417" mass="156285">MLKCIPLWRCNRHVESVDKRHCNLQTVPDEIFRYSRSLEELLLDANQLKELPKPFFRLLNLRKLGLSDNEIHRLPPEVANFMHLVELDISRNDIPEIPESIKFCKALEIADFSGNPLSRLPDGFTQLRALAHLALNDVSLQTLPGDIGKYVHIHNSRKCDGVSLSFLVKLEQLDLGSNELEVLPDTLGALPNLRELWLDRNQLSSLPPELGNLRRLVCLDVSENRLEELPSELNGLLALTDLLLTQNLLEVIPDSIGCLKQLSILKVDQNRLTLLTDSIGEFPLTSLPRSLGKLKKLTNLNVDRNRLGSVPKELGGCASLNVLSLRDNRLGKLPAELADATELHVLDVAGNRLQNLPFALTNLNLKAMWLAENQSQPMLKFQTEDDERTGEKVLTCYLLPQQPSPSLENLLQNSVDDSWTDSNLNRVSVIQFQEETKAEEEDDEAAAERRGLQRRATPHPSELKVMKKVIEERRNEAYTSRPDGEDESLNPQVQTSYFIPTVHFAEEPIIRGGDEDDEEDGERTDEEDERPAFPAEKQRLIRKDTPHYKKHFKITKLPKPEAVAALLQGFNPDGLNSQAAEDEQDDEEEQSVGTPQHHHRIEEMEDGRHQVNSSQGVSFDQVNNLLIEPARIEEEEHTLTIMRQTGGLGISIAGGKGSTPYKGDDEGIFISRVSEEGPAARAGVKVGDKLLEVNGVDLHEAEHHTAVEALRSSGATVSMTVLRERMVEPENAITTTPLRPEDDYFPRERRSSGIAFNMENSPSGPRQRFSTCLIRNDKGLGFSIAGGKGSTPYRTGDMGIYISRIAEGGAAHRDSTLRVGDRVISINGVDMTEARHDQAVALLTGTSPTIALLVERDPNAPGGSPGQSRARAHSPPPPEPSESPDQEEDGLSLHGNHLSRMEDEYPIEEVTLVKSGGPLGLSIVGGSDHASHPFGINEPGVFISKVIPHGLACQSGLRVGDRILEVNSIDLRHATHQEAVRALLANKQEINMLVRRDPSPPGMQEVMIQKQPGEKLGISIRGGAKGHAGNPFDPTDEGIFISKVSSTGAAARDGRLQVGMRILEVNNHSLLGMTHTEAVRVLRAVGDSLVMLVCDGFDPRKVAAVEASPGIIANPFATGIVRKNSMESISSIDRDLSPEEMDILQKNIGTGPLKLDYKTLAALPTTSLQKVNRVSLALCLNPRAPSPTSPDEFPMNVKQAYKAFAAVNNVHPVQPSPESPSPGGKDSPEQRSFRDRQKYFEIDVKQQTPDKPKPRVSLVGEDDLKKMREEEGFQKLLGILRVKDFFVCLSPVYPGESAAPIRTAKAERRHQERLRMQSPELAVSPDKDLSPAEKRALEAEKRAMWRAARMKSLEQDALKAQMVIAKSRDGKKRGTLDQLTESPSPAPTPSPTPMEGKKLQSELRTHTALPSCATAGC</sequence>
<evidence type="ECO:0000256" key="19">
    <source>
        <dbReference type="ARBA" id="ARBA00034106"/>
    </source>
</evidence>
<keyword evidence="11" id="KW-0221">Differentiation</keyword>
<evidence type="ECO:0000256" key="10">
    <source>
        <dbReference type="ARBA" id="ARBA00022737"/>
    </source>
</evidence>
<evidence type="ECO:0000256" key="9">
    <source>
        <dbReference type="ARBA" id="ARBA00022614"/>
    </source>
</evidence>
<dbReference type="SMART" id="SM00228">
    <property type="entry name" value="PDZ"/>
    <property type="match status" value="4"/>
</dbReference>
<name>A0A3Q1B112_AMPOC</name>
<dbReference type="GO" id="GO:0030154">
    <property type="term" value="P:cell differentiation"/>
    <property type="evidence" value="ECO:0007669"/>
    <property type="project" value="UniProtKB-KW"/>
</dbReference>
<evidence type="ECO:0000256" key="22">
    <source>
        <dbReference type="SAM" id="MobiDB-lite"/>
    </source>
</evidence>
<dbReference type="PROSITE" id="PS51450">
    <property type="entry name" value="LRR"/>
    <property type="match status" value="3"/>
</dbReference>
<feature type="region of interest" description="Disordered" evidence="22">
    <location>
        <begin position="434"/>
        <end position="461"/>
    </location>
</feature>
<keyword evidence="12" id="KW-0965">Cell junction</keyword>
<protein>
    <recommendedName>
        <fullName evidence="21">Protein scribble homolog</fullName>
    </recommendedName>
</protein>
<feature type="compositionally biased region" description="Basic and acidic residues" evidence="22">
    <location>
        <begin position="1395"/>
        <end position="1405"/>
    </location>
</feature>
<dbReference type="GO" id="GO:0098609">
    <property type="term" value="P:cell-cell adhesion"/>
    <property type="evidence" value="ECO:0007669"/>
    <property type="project" value="TreeGrafter"/>
</dbReference>
<keyword evidence="15" id="KW-0472">Membrane</keyword>
<keyword evidence="6" id="KW-1003">Cell membrane</keyword>
<dbReference type="CDD" id="cd06704">
    <property type="entry name" value="PDZ1_Scribble-like"/>
    <property type="match status" value="1"/>
</dbReference>
<dbReference type="GO" id="GO:0098887">
    <property type="term" value="P:neurotransmitter receptor transport, endosome to postsynaptic membrane"/>
    <property type="evidence" value="ECO:0007669"/>
    <property type="project" value="TreeGrafter"/>
</dbReference>
<evidence type="ECO:0000256" key="1">
    <source>
        <dbReference type="ARBA" id="ARBA00004202"/>
    </source>
</evidence>
<evidence type="ECO:0000256" key="16">
    <source>
        <dbReference type="ARBA" id="ARBA00023139"/>
    </source>
</evidence>
<feature type="region of interest" description="Disordered" evidence="22">
    <location>
        <begin position="571"/>
        <end position="597"/>
    </location>
</feature>
<dbReference type="GO" id="GO:0005737">
    <property type="term" value="C:cytoplasm"/>
    <property type="evidence" value="ECO:0007669"/>
    <property type="project" value="UniProtKB-SubCell"/>
</dbReference>
<evidence type="ECO:0000259" key="23">
    <source>
        <dbReference type="PROSITE" id="PS50106"/>
    </source>
</evidence>
<dbReference type="FunFam" id="3.80.10.10:FF:000064">
    <property type="entry name" value="Scribbled planar cell polarity protein"/>
    <property type="match status" value="1"/>
</dbReference>
<evidence type="ECO:0000256" key="13">
    <source>
        <dbReference type="ARBA" id="ARBA00023018"/>
    </source>
</evidence>
<feature type="domain" description="PDZ" evidence="23">
    <location>
        <begin position="638"/>
        <end position="725"/>
    </location>
</feature>
<dbReference type="GO" id="GO:0016323">
    <property type="term" value="C:basolateral plasma membrane"/>
    <property type="evidence" value="ECO:0007669"/>
    <property type="project" value="TreeGrafter"/>
</dbReference>
<keyword evidence="7" id="KW-0963">Cytoplasm</keyword>
<dbReference type="PANTHER" id="PTHR23119">
    <property type="entry name" value="DISCS LARGE"/>
    <property type="match status" value="1"/>
</dbReference>
<dbReference type="FunFam" id="2.30.42.10:FF:000064">
    <property type="entry name" value="protein lap4 isoform X1"/>
    <property type="match status" value="1"/>
</dbReference>